<dbReference type="GO" id="GO:0006417">
    <property type="term" value="P:regulation of translation"/>
    <property type="evidence" value="ECO:0007669"/>
    <property type="project" value="TreeGrafter"/>
</dbReference>
<evidence type="ECO:0000313" key="7">
    <source>
        <dbReference type="Proteomes" id="UP001209570"/>
    </source>
</evidence>
<dbReference type="InterPro" id="IPR057546">
    <property type="entry name" value="HEAT_GCN1"/>
</dbReference>
<evidence type="ECO:0000256" key="1">
    <source>
        <dbReference type="ARBA" id="ARBA00007366"/>
    </source>
</evidence>
<dbReference type="SMART" id="SM01349">
    <property type="entry name" value="TOG"/>
    <property type="match status" value="1"/>
</dbReference>
<comment type="caution">
    <text evidence="6">The sequence shown here is derived from an EMBL/GenBank/DDBJ whole genome shotgun (WGS) entry which is preliminary data.</text>
</comment>
<keyword evidence="2" id="KW-0677">Repeat</keyword>
<dbReference type="Pfam" id="PF24993">
    <property type="entry name" value="GNC1_N"/>
    <property type="match status" value="1"/>
</dbReference>
<feature type="region of interest" description="Disordered" evidence="4">
    <location>
        <begin position="863"/>
        <end position="894"/>
    </location>
</feature>
<sequence>MADESHAESALRLWLDLAVLQPADHNSIHSLQVRTDGPLMNDRCASPPPCACMQNDVLESLRSGELPLKRAINQTLAAAWRCQERATESHLRALVAAAAADDVLQRSFPAAFSAVLAARARALVQSFASARLVALRLSCALLAAAAPEPSAPWVAELAATQGALLEAMLRDTPRVQAAARKALLRVLRQLPALAPTFAATVTAAQQPRYHLWLVLSLASALPEAAQEAAWAAYMGWAFEAKTRVVVPLQRQDARFRGLTAARFESLLKPTLAKLLKKSPDSVLEATIELVRAVPLDLGPFVAELFSALLLAKLRSTKEDVRGFTVALARELLAGFTSLAHVELLVAPVAALVDGKHGLLAQFYMREAAFAVLADAADAVVAGSLALGAPDDAARVAQTVVAPLLKAVDKEAHDATRHLGLLALGKWLALGAQPLPADALRRLQSGIAHKSDAVVAGFVRAAAVLLVTTSAGARAAVASALSPLAPELARVALAANKKPTVAHVDGVLALGLAGLLALEASDADRQLAAAGLPALLTDASFVLPSVRLLLQALASSQDNGRDATRLRIEAAALETLPAALTWVLASAAPLADAEDRDELPPAYTLLVELLTCNVLPARAAAERAVASVYASSLAHADGLLRALQRKLAAAADQLAREQAQYLSRRASSVDEPSASAVVPHASVVRRALRTLAPPALRDATAAATRARVLPRVLWLAHHPFAVDGASPEAFGAEWRLLKLRFLPQTEEEEDQDQEEEAEETADDRIDHLLEAHASIKTALVALLADETLLSARREDRVAAQRTLATLLQFAGNGEGESIALQDVLQDALLPRVAALALDEVTDDDVAMLATPDGELFVPSAASANASASGASQATPKPRRSAGGGRRGNEDEQWEQQVREELAKKKQQQQPKKLTPEEKALLAQQTARRAELRSAVETVDRVLEALTMLATTRPDELHAALPALLRCVRGLFATPLVHDAAALCVHALARTLSPDAVREHAADLASCLTVVLRLEHADREASSDKSKALALAAVRPFVERALLALMTATFGFEFDSEDDYDASAPLLHALPPPTFHLVLPVLRAVLLWLPAAPSESESEALRHWALPLLAAHARMIRPEEEEDVGDAAAQRLLRREMLELVLTLLARGAAGDMPPISNADLAPAKLLTSLCVGPRLSTSEWTPLLGDRGLLAASSDVRGACLKALRDVAATDAEDEEEEEDEHVKDEESEQPATTSALRTAGNPLLRSRLFLSCFDGVESNKAVAREVWALAGAQLTPLYAGQLLVLLSHSAPHVRESAALALADGMAQFPATVAPLLTNLQLHFASHVPPPVELLDEFGNPMLRRPGQSEPAEEPSTALPRVGVALALEKLAARGVPLDHALVVATLRFVLDSGLADQNGAVRAQMRKTGIALVDVYGGGAAALTRELLTLLEQALEHKPTESQDAAAMERYDHQREGIVVCLGALAKHMDKSDPKVSSTVDLLVDALAIPSESVQRAVATCLAPLVAAVRERSPALLSTLLTRATSAETFGERIGAAFGVSAVVKGLGISALKQQDVIPRIEELMKSGGAPARQGAMLIFECLSERLGLLFEPYIIVILPIMLKCFADASPPVREAASQTSRKIMGNLSAHGVKLVLPSLLRSMEDGAWRTKQAGIQLLGSMAYCAPRQLGSCLPQVVPKITDALTDSHPKVREASKAALRDIGSVVRNPEIASIAPALLNALEDPNRHTNDALQQLQSTTFQHSIDAPSLALVMPIITRGLRDRGGDAKKKAALIVGSMCSMINDAKDLVPYMEMVLPSLKTLLLDPIPEVRAVAAKAMGKLVKGLGESHFSDILTWLLEAIKGDYGSVERSGAAQGLCEVLVALGRERVEATLLHEIFPLSRHPKFSVREGVLWIIAFLPPALGKGFAVFLSDALPIIVSGLSDEADSVRDVAMHAGHVVVNAHALSHTRDILPSLEAGLFDDSWRIRQSSVTLLGDLMYRISGTRAVGLSDGGDDDDDDAAGSAAGDKAIIKTLGMERRNAILASLYLIRSDTSAVVRQSALQVWKSVVANTPKTLRQILETLMGVIVSALSGDHVEKQTMAGRTLGEIVRKLGENVLPEVVPILRDGLAPTNAPGMRQGACIGLAEVIECCTKKQLEDFVSTLVDAVLDGLCDDLPLVRSSAAQAFDVLQRSIGYRAIDETVPSLLQRIRSTNVDAQERALLGLQDMLRVKSREVLPYLIPRLLTTPVTSAAVRAISRVAQATGAVIHFQLEKIFATFIPAYLASLERQSTLADEIKLALRDVVLAIEEPGVHWLAIEVCKHCESDVVAERALAFYLIAEFGGHTTTHYGDQVPLYLRQIVVHLNDPVEEVVRAASDALKGLNATLRPEDFAKHVDFIRQTINSQVSEARHRKGGVGANAEYLLPGLCIPKGLEPFLPSYQYALMNGSPELRQSAAAGLGELVQLSSGAALRPYLIKLTGPLIRIAGDRFPGHVKAAILETLEIILQKGGVALKPFLPQLQTTFVKALNDTASEVRRRGTSALSKLVALSPRIDPLVAELTEKLATTSGGIREANIDALVSILQRVGDKIAAPVRSALEDALSTELLADSEDSLRERAARCLAHAVATDSEQGAAHAVRFGLADAKDAAGAEWTRKHSAALFWETLLSQRPSWAGEVAAPAADVLVVLGGDEHIAVRAAAIRAIAALVKQGLGSVDAFVPILVQGIQHPNKDVAKSAVKIAKHLAKRDPDAMRAHVATLVPATFGLIKSNNIAAKMSAERALLYLLEVQTRAETLAAYVRSDAVNGKIIAEYARRVLAKLKADSGDESE</sequence>
<dbReference type="EMBL" id="JAKCXM010000100">
    <property type="protein sequence ID" value="KAJ0402526.1"/>
    <property type="molecule type" value="Genomic_DNA"/>
</dbReference>
<organism evidence="6 7">
    <name type="scientific">Pythium insidiosum</name>
    <name type="common">Pythiosis disease agent</name>
    <dbReference type="NCBI Taxonomy" id="114742"/>
    <lineage>
        <taxon>Eukaryota</taxon>
        <taxon>Sar</taxon>
        <taxon>Stramenopiles</taxon>
        <taxon>Oomycota</taxon>
        <taxon>Peronosporomycetes</taxon>
        <taxon>Pythiales</taxon>
        <taxon>Pythiaceae</taxon>
        <taxon>Pythium</taxon>
    </lineage>
</organism>
<feature type="compositionally biased region" description="Low complexity" evidence="4">
    <location>
        <begin position="863"/>
        <end position="872"/>
    </location>
</feature>
<dbReference type="PANTHER" id="PTHR23346:SF7">
    <property type="entry name" value="STALLED RIBOSOME SENSOR GCN1"/>
    <property type="match status" value="1"/>
</dbReference>
<evidence type="ECO:0000256" key="3">
    <source>
        <dbReference type="PROSITE-ProRule" id="PRU00103"/>
    </source>
</evidence>
<evidence type="ECO:0000259" key="5">
    <source>
        <dbReference type="SMART" id="SM01349"/>
    </source>
</evidence>
<dbReference type="InterPro" id="IPR021133">
    <property type="entry name" value="HEAT_type_2"/>
</dbReference>
<name>A0AAD5Q765_PYTIN</name>
<proteinExistence type="inferred from homology"/>
<dbReference type="Proteomes" id="UP001209570">
    <property type="component" value="Unassembled WGS sequence"/>
</dbReference>
<dbReference type="PANTHER" id="PTHR23346">
    <property type="entry name" value="TRANSLATIONAL ACTIVATOR GCN1-RELATED"/>
    <property type="match status" value="1"/>
</dbReference>
<reference evidence="6" key="1">
    <citation type="submission" date="2021-12" db="EMBL/GenBank/DDBJ databases">
        <title>Prjna785345.</title>
        <authorList>
            <person name="Rujirawat T."/>
            <person name="Krajaejun T."/>
        </authorList>
    </citation>
    <scope>NUCLEOTIDE SEQUENCE</scope>
    <source>
        <strain evidence="6">Pi057C3</strain>
    </source>
</reference>
<dbReference type="SUPFAM" id="SSF48371">
    <property type="entry name" value="ARM repeat"/>
    <property type="match status" value="3"/>
</dbReference>
<feature type="domain" description="TOG" evidence="5">
    <location>
        <begin position="1508"/>
        <end position="1736"/>
    </location>
</feature>
<feature type="repeat" description="HEAT" evidence="3">
    <location>
        <begin position="1797"/>
        <end position="1834"/>
    </location>
</feature>
<feature type="compositionally biased region" description="Acidic residues" evidence="4">
    <location>
        <begin position="1210"/>
        <end position="1219"/>
    </location>
</feature>
<protein>
    <recommendedName>
        <fullName evidence="5">TOG domain-containing protein</fullName>
    </recommendedName>
</protein>
<dbReference type="Pfam" id="PF24984">
    <property type="entry name" value="HEAT_EF3_GNC1"/>
    <property type="match status" value="1"/>
</dbReference>
<dbReference type="Gene3D" id="1.25.10.10">
    <property type="entry name" value="Leucine-rich Repeat Variant"/>
    <property type="match status" value="5"/>
</dbReference>
<evidence type="ECO:0000313" key="6">
    <source>
        <dbReference type="EMBL" id="KAJ0402526.1"/>
    </source>
</evidence>
<dbReference type="PROSITE" id="PS50077">
    <property type="entry name" value="HEAT_REPEAT"/>
    <property type="match status" value="2"/>
</dbReference>
<dbReference type="InterPro" id="IPR034085">
    <property type="entry name" value="TOG"/>
</dbReference>
<dbReference type="Pfam" id="PF23271">
    <property type="entry name" value="HEAT_GCN1"/>
    <property type="match status" value="1"/>
</dbReference>
<gene>
    <name evidence="6" type="ORF">P43SY_000789</name>
</gene>
<dbReference type="Pfam" id="PF25801">
    <property type="entry name" value="HEAT_GCN1_C_2"/>
    <property type="match status" value="1"/>
</dbReference>
<dbReference type="GO" id="GO:0034198">
    <property type="term" value="P:cellular response to amino acid starvation"/>
    <property type="evidence" value="ECO:0007669"/>
    <property type="project" value="TreeGrafter"/>
</dbReference>
<evidence type="ECO:0000256" key="2">
    <source>
        <dbReference type="ARBA" id="ARBA00022737"/>
    </source>
</evidence>
<dbReference type="Pfam" id="PF24987">
    <property type="entry name" value="HEAT_EF3_N"/>
    <property type="match status" value="1"/>
</dbReference>
<feature type="repeat" description="HEAT" evidence="3">
    <location>
        <begin position="1677"/>
        <end position="1714"/>
    </location>
</feature>
<dbReference type="GO" id="GO:0019887">
    <property type="term" value="F:protein kinase regulator activity"/>
    <property type="evidence" value="ECO:0007669"/>
    <property type="project" value="TreeGrafter"/>
</dbReference>
<feature type="region of interest" description="Disordered" evidence="4">
    <location>
        <begin position="1207"/>
        <end position="1237"/>
    </location>
</feature>
<comment type="similarity">
    <text evidence="1">Belongs to the GCN1 family.</text>
</comment>
<dbReference type="GO" id="GO:0005829">
    <property type="term" value="C:cytosol"/>
    <property type="evidence" value="ECO:0007669"/>
    <property type="project" value="TreeGrafter"/>
</dbReference>
<dbReference type="InterPro" id="IPR011989">
    <property type="entry name" value="ARM-like"/>
</dbReference>
<evidence type="ECO:0000256" key="4">
    <source>
        <dbReference type="SAM" id="MobiDB-lite"/>
    </source>
</evidence>
<dbReference type="InterPro" id="IPR016024">
    <property type="entry name" value="ARM-type_fold"/>
</dbReference>
<dbReference type="InterPro" id="IPR056810">
    <property type="entry name" value="GNC1-like_N"/>
</dbReference>
<accession>A0AAD5Q765</accession>
<keyword evidence="7" id="KW-1185">Reference proteome</keyword>